<dbReference type="EMBL" id="CP073767">
    <property type="protein sequence ID" value="UWZ51255.1"/>
    <property type="molecule type" value="Genomic_DNA"/>
</dbReference>
<evidence type="ECO:0000313" key="3">
    <source>
        <dbReference type="Proteomes" id="UP001058003"/>
    </source>
</evidence>
<dbReference type="KEGG" id="daur:Daura_31415"/>
<dbReference type="RefSeq" id="WP_033366585.1">
    <property type="nucleotide sequence ID" value="NZ_CP073767.1"/>
</dbReference>
<evidence type="ECO:0000256" key="1">
    <source>
        <dbReference type="SAM" id="Phobius"/>
    </source>
</evidence>
<dbReference type="Proteomes" id="UP001058003">
    <property type="component" value="Chromosome"/>
</dbReference>
<keyword evidence="3" id="KW-1185">Reference proteome</keyword>
<gene>
    <name evidence="2" type="ORF">Daura_31415</name>
</gene>
<keyword evidence="1" id="KW-1133">Transmembrane helix</keyword>
<keyword evidence="1" id="KW-0472">Membrane</keyword>
<evidence type="ECO:0000313" key="2">
    <source>
        <dbReference type="EMBL" id="UWZ51255.1"/>
    </source>
</evidence>
<name>A0A9Q9IEV6_9ACTN</name>
<protein>
    <submittedName>
        <fullName evidence="2">Uncharacterized protein</fullName>
    </submittedName>
</protein>
<organism evidence="2 3">
    <name type="scientific">Dactylosporangium aurantiacum</name>
    <dbReference type="NCBI Taxonomy" id="35754"/>
    <lineage>
        <taxon>Bacteria</taxon>
        <taxon>Bacillati</taxon>
        <taxon>Actinomycetota</taxon>
        <taxon>Actinomycetes</taxon>
        <taxon>Micromonosporales</taxon>
        <taxon>Micromonosporaceae</taxon>
        <taxon>Dactylosporangium</taxon>
    </lineage>
</organism>
<dbReference type="AlphaFoldDB" id="A0A9Q9IEV6"/>
<proteinExistence type="predicted"/>
<accession>A0A9Q9IEV6</accession>
<keyword evidence="1" id="KW-0812">Transmembrane</keyword>
<sequence>MQWELFGFGLVFVVVGVALATNAGGIVTRCVTVPPDLAASVSRFRPASADRERDAVRTARLIGILAAVAGLGMTVSVLWR</sequence>
<feature type="transmembrane region" description="Helical" evidence="1">
    <location>
        <begin position="61"/>
        <end position="79"/>
    </location>
</feature>
<reference evidence="2" key="1">
    <citation type="submission" date="2021-04" db="EMBL/GenBank/DDBJ databases">
        <title>Dactylosporangium aurantiacum NRRL B-8018 full assembly.</title>
        <authorList>
            <person name="Hartkoorn R.C."/>
            <person name="Beaudoing E."/>
            <person name="Hot D."/>
        </authorList>
    </citation>
    <scope>NUCLEOTIDE SEQUENCE</scope>
    <source>
        <strain evidence="2">NRRL B-8018</strain>
    </source>
</reference>